<dbReference type="InterPro" id="IPR029020">
    <property type="entry name" value="Ammonium/urea_transptr"/>
</dbReference>
<keyword evidence="12" id="KW-1185">Reference proteome</keyword>
<gene>
    <name evidence="11" type="ORF">KLDO_g1923</name>
</gene>
<organism evidence="11 12">
    <name type="scientific">Kluyveromyces dobzhanskii CBS 2104</name>
    <dbReference type="NCBI Taxonomy" id="1427455"/>
    <lineage>
        <taxon>Eukaryota</taxon>
        <taxon>Fungi</taxon>
        <taxon>Dikarya</taxon>
        <taxon>Ascomycota</taxon>
        <taxon>Saccharomycotina</taxon>
        <taxon>Saccharomycetes</taxon>
        <taxon>Saccharomycetales</taxon>
        <taxon>Saccharomycetaceae</taxon>
        <taxon>Kluyveromyces</taxon>
    </lineage>
</organism>
<evidence type="ECO:0000313" key="12">
    <source>
        <dbReference type="Proteomes" id="UP000031516"/>
    </source>
</evidence>
<dbReference type="GO" id="GO:0005886">
    <property type="term" value="C:plasma membrane"/>
    <property type="evidence" value="ECO:0007669"/>
    <property type="project" value="UniProtKB-SubCell"/>
</dbReference>
<dbReference type="Gene3D" id="1.10.3430.10">
    <property type="entry name" value="Ammonium transporter AmtB like domains"/>
    <property type="match status" value="1"/>
</dbReference>
<dbReference type="EMBL" id="CCBQ010000026">
    <property type="protein sequence ID" value="CDO93630.1"/>
    <property type="molecule type" value="Genomic_DNA"/>
</dbReference>
<feature type="transmembrane region" description="Helical" evidence="8">
    <location>
        <begin position="392"/>
        <end position="415"/>
    </location>
</feature>
<dbReference type="Proteomes" id="UP000031516">
    <property type="component" value="Unassembled WGS sequence"/>
</dbReference>
<feature type="domain" description="Ammonium transporter AmtB-like" evidence="10">
    <location>
        <begin position="32"/>
        <end position="444"/>
    </location>
</feature>
<dbReference type="InterPro" id="IPR001905">
    <property type="entry name" value="Ammonium_transpt"/>
</dbReference>
<dbReference type="InterPro" id="IPR024041">
    <property type="entry name" value="NH4_transpt_AmtB-like_dom"/>
</dbReference>
<dbReference type="PANTHER" id="PTHR43029:SF10">
    <property type="entry name" value="AMMONIUM TRANSPORTER MEP2"/>
    <property type="match status" value="1"/>
</dbReference>
<feature type="region of interest" description="Disordered" evidence="9">
    <location>
        <begin position="469"/>
        <end position="495"/>
    </location>
</feature>
<evidence type="ECO:0000256" key="9">
    <source>
        <dbReference type="SAM" id="MobiDB-lite"/>
    </source>
</evidence>
<keyword evidence="7 8" id="KW-0924">Ammonia transport</keyword>
<evidence type="ECO:0000256" key="5">
    <source>
        <dbReference type="ARBA" id="ARBA00022989"/>
    </source>
</evidence>
<sequence>MSEFTGIPTDTGTGGNSLDTDLNIPYEKANMAWIMVAGSFVWLMVPGIGLLYSGLSRKKHALSLLWASIMTISVVTFQWYWWGYSLVFSKNTRGNGFIGTLSEFGFKNVLGAPSPASTVPDILFAWFQGMFAMVTGILMVGGACERARLFPMMVFLFLFITIVYCPIACWTWNPEGWLATLGALDYAGGGPVHICSGHGALIYALILGKRNDPLTKSGVPKYKPHSVSSVVLGTVFTWIGWIGGFNPGSAGNATIRAWYSAFSTNLAASCGALTWMFIDYFRSGRKWTTVGLCSGAISGLVGITPAAGYVPLWASVIIGIVTAAGCNVAVDLKNLLRIDDGLDVYALHGVGGCIGSVLTGIFAADYINALAGVEGAAIDGGWINHNYKQVGYQLAAICATIVWTCVVTACLLLILDRIPFLRLRLRPDEEELGTDQAEIGEFTYEEELQYIPEPVRSKSIAEAPVAHIDDKIQSGNNSSSEPELTSEPKTGTVNV</sequence>
<evidence type="ECO:0000259" key="10">
    <source>
        <dbReference type="Pfam" id="PF00909"/>
    </source>
</evidence>
<evidence type="ECO:0000256" key="6">
    <source>
        <dbReference type="ARBA" id="ARBA00023136"/>
    </source>
</evidence>
<dbReference type="GO" id="GO:0019740">
    <property type="term" value="P:nitrogen utilization"/>
    <property type="evidence" value="ECO:0007669"/>
    <property type="project" value="UniProtKB-ARBA"/>
</dbReference>
<feature type="transmembrane region" description="Helical" evidence="8">
    <location>
        <begin position="257"/>
        <end position="278"/>
    </location>
</feature>
<dbReference type="Pfam" id="PF00909">
    <property type="entry name" value="Ammonium_transp"/>
    <property type="match status" value="1"/>
</dbReference>
<dbReference type="PANTHER" id="PTHR43029">
    <property type="entry name" value="AMMONIUM TRANSPORTER MEP2"/>
    <property type="match status" value="1"/>
</dbReference>
<feature type="transmembrane region" description="Helical" evidence="8">
    <location>
        <begin position="123"/>
        <end position="141"/>
    </location>
</feature>
<dbReference type="OrthoDB" id="534912at2759"/>
<evidence type="ECO:0000256" key="1">
    <source>
        <dbReference type="ARBA" id="ARBA00004141"/>
    </source>
</evidence>
<keyword evidence="3 8" id="KW-0813">Transport</keyword>
<evidence type="ECO:0000256" key="7">
    <source>
        <dbReference type="ARBA" id="ARBA00023177"/>
    </source>
</evidence>
<feature type="transmembrane region" description="Helical" evidence="8">
    <location>
        <begin position="290"/>
        <end position="307"/>
    </location>
</feature>
<feature type="transmembrane region" description="Helical" evidence="8">
    <location>
        <begin position="313"/>
        <end position="332"/>
    </location>
</feature>
<keyword evidence="4 8" id="KW-0812">Transmembrane</keyword>
<reference evidence="11 12" key="1">
    <citation type="submission" date="2014-03" db="EMBL/GenBank/DDBJ databases">
        <title>The genome of Kluyveromyces dobzhanskii.</title>
        <authorList>
            <person name="Nystedt B."/>
            <person name="Astrom S."/>
        </authorList>
    </citation>
    <scope>NUCLEOTIDE SEQUENCE [LARGE SCALE GENOMIC DNA]</scope>
    <source>
        <strain evidence="11 12">CBS 2104</strain>
    </source>
</reference>
<dbReference type="InterPro" id="IPR018047">
    <property type="entry name" value="Ammonium_transpt_CS"/>
</dbReference>
<name>A0A0A8L5W2_9SACH</name>
<dbReference type="PROSITE" id="PS01219">
    <property type="entry name" value="AMMONIUM_TRANSP"/>
    <property type="match status" value="1"/>
</dbReference>
<feature type="transmembrane region" description="Helical" evidence="8">
    <location>
        <begin position="64"/>
        <end position="82"/>
    </location>
</feature>
<dbReference type="GO" id="GO:0008519">
    <property type="term" value="F:ammonium channel activity"/>
    <property type="evidence" value="ECO:0007669"/>
    <property type="project" value="InterPro"/>
</dbReference>
<evidence type="ECO:0000256" key="8">
    <source>
        <dbReference type="RuleBase" id="RU362002"/>
    </source>
</evidence>
<feature type="transmembrane region" description="Helical" evidence="8">
    <location>
        <begin position="186"/>
        <end position="206"/>
    </location>
</feature>
<dbReference type="NCBIfam" id="TIGR00836">
    <property type="entry name" value="amt"/>
    <property type="match status" value="1"/>
</dbReference>
<feature type="compositionally biased region" description="Polar residues" evidence="9">
    <location>
        <begin position="473"/>
        <end position="495"/>
    </location>
</feature>
<dbReference type="SUPFAM" id="SSF111352">
    <property type="entry name" value="Ammonium transporter"/>
    <property type="match status" value="1"/>
</dbReference>
<dbReference type="FunFam" id="1.10.3430.10:FF:000003">
    <property type="entry name" value="Ammonium transporter"/>
    <property type="match status" value="1"/>
</dbReference>
<feature type="transmembrane region" description="Helical" evidence="8">
    <location>
        <begin position="31"/>
        <end position="52"/>
    </location>
</feature>
<comment type="caution">
    <text evidence="11">The sequence shown here is derived from an EMBL/GenBank/DDBJ whole genome shotgun (WGS) entry which is preliminary data.</text>
</comment>
<comment type="subcellular location">
    <subcellularLocation>
        <location evidence="8">Cell membrane</location>
        <topology evidence="8">Multi-pass membrane protein</topology>
    </subcellularLocation>
    <subcellularLocation>
        <location evidence="1">Membrane</location>
        <topology evidence="1">Multi-pass membrane protein</topology>
    </subcellularLocation>
</comment>
<keyword evidence="6 8" id="KW-0472">Membrane</keyword>
<evidence type="ECO:0000256" key="4">
    <source>
        <dbReference type="ARBA" id="ARBA00022692"/>
    </source>
</evidence>
<protein>
    <recommendedName>
        <fullName evidence="8">Ammonium transporter</fullName>
    </recommendedName>
</protein>
<feature type="transmembrane region" description="Helical" evidence="8">
    <location>
        <begin position="153"/>
        <end position="174"/>
    </location>
</feature>
<keyword evidence="5 8" id="KW-1133">Transmembrane helix</keyword>
<evidence type="ECO:0000256" key="3">
    <source>
        <dbReference type="ARBA" id="ARBA00022448"/>
    </source>
</evidence>
<evidence type="ECO:0000256" key="2">
    <source>
        <dbReference type="ARBA" id="ARBA00005887"/>
    </source>
</evidence>
<feature type="transmembrane region" description="Helical" evidence="8">
    <location>
        <begin position="227"/>
        <end position="245"/>
    </location>
</feature>
<accession>A0A0A8L5W2</accession>
<evidence type="ECO:0000313" key="11">
    <source>
        <dbReference type="EMBL" id="CDO93630.1"/>
    </source>
</evidence>
<dbReference type="AlphaFoldDB" id="A0A0A8L5W2"/>
<feature type="transmembrane region" description="Helical" evidence="8">
    <location>
        <begin position="344"/>
        <end position="364"/>
    </location>
</feature>
<proteinExistence type="inferred from homology"/>
<comment type="similarity">
    <text evidence="2 8">Belongs to the ammonia transporter channel (TC 1.A.11.2) family.</text>
</comment>